<keyword evidence="3" id="KW-1185">Reference proteome</keyword>
<dbReference type="Pfam" id="PF10932">
    <property type="entry name" value="DUF2783"/>
    <property type="match status" value="1"/>
</dbReference>
<organism evidence="2 3">
    <name type="scientific">Paracraurococcus lichenis</name>
    <dbReference type="NCBI Taxonomy" id="3064888"/>
    <lineage>
        <taxon>Bacteria</taxon>
        <taxon>Pseudomonadati</taxon>
        <taxon>Pseudomonadota</taxon>
        <taxon>Alphaproteobacteria</taxon>
        <taxon>Acetobacterales</taxon>
        <taxon>Roseomonadaceae</taxon>
        <taxon>Paracraurococcus</taxon>
    </lineage>
</organism>
<feature type="region of interest" description="Disordered" evidence="1">
    <location>
        <begin position="65"/>
        <end position="84"/>
    </location>
</feature>
<accession>A0ABT9E426</accession>
<dbReference type="InterPro" id="IPR021233">
    <property type="entry name" value="DUF2783"/>
</dbReference>
<dbReference type="RefSeq" id="WP_305105771.1">
    <property type="nucleotide sequence ID" value="NZ_JAUTWS010000022.1"/>
</dbReference>
<sequence length="84" mass="8809">MSLATEPRLADPDGFYAALMEAHRDLDEARSRQLDAALVLLLANHIGDAAVLAEAIRLAREAVAASPGESIQAPSACRENAPGD</sequence>
<evidence type="ECO:0000313" key="3">
    <source>
        <dbReference type="Proteomes" id="UP001243009"/>
    </source>
</evidence>
<reference evidence="2 3" key="1">
    <citation type="submission" date="2023-08" db="EMBL/GenBank/DDBJ databases">
        <title>The draft genome sequence of Paracraurococcus sp. LOR1-02.</title>
        <authorList>
            <person name="Kingkaew E."/>
            <person name="Tanasupawat S."/>
        </authorList>
    </citation>
    <scope>NUCLEOTIDE SEQUENCE [LARGE SCALE GENOMIC DNA]</scope>
    <source>
        <strain evidence="2 3">LOR1-02</strain>
    </source>
</reference>
<protein>
    <submittedName>
        <fullName evidence="2">DUF2783 domain-containing protein</fullName>
    </submittedName>
</protein>
<evidence type="ECO:0000313" key="2">
    <source>
        <dbReference type="EMBL" id="MDO9710911.1"/>
    </source>
</evidence>
<dbReference type="Proteomes" id="UP001243009">
    <property type="component" value="Unassembled WGS sequence"/>
</dbReference>
<evidence type="ECO:0000256" key="1">
    <source>
        <dbReference type="SAM" id="MobiDB-lite"/>
    </source>
</evidence>
<comment type="caution">
    <text evidence="2">The sequence shown here is derived from an EMBL/GenBank/DDBJ whole genome shotgun (WGS) entry which is preliminary data.</text>
</comment>
<gene>
    <name evidence="2" type="ORF">Q7A36_21350</name>
</gene>
<proteinExistence type="predicted"/>
<name>A0ABT9E426_9PROT</name>
<dbReference type="EMBL" id="JAUTWS010000022">
    <property type="protein sequence ID" value="MDO9710911.1"/>
    <property type="molecule type" value="Genomic_DNA"/>
</dbReference>